<evidence type="ECO:0000313" key="3">
    <source>
        <dbReference type="Proteomes" id="UP000691718"/>
    </source>
</evidence>
<proteinExistence type="predicted"/>
<accession>A0A8S3WKT0</accession>
<feature type="compositionally biased region" description="Basic residues" evidence="1">
    <location>
        <begin position="394"/>
        <end position="406"/>
    </location>
</feature>
<dbReference type="EMBL" id="CAJQZP010000518">
    <property type="protein sequence ID" value="CAG4965549.1"/>
    <property type="molecule type" value="Genomic_DNA"/>
</dbReference>
<comment type="caution">
    <text evidence="2">The sequence shown here is derived from an EMBL/GenBank/DDBJ whole genome shotgun (WGS) entry which is preliminary data.</text>
</comment>
<feature type="compositionally biased region" description="Polar residues" evidence="1">
    <location>
        <begin position="316"/>
        <end position="328"/>
    </location>
</feature>
<dbReference type="PANTHER" id="PTHR33198:SF19">
    <property type="entry name" value="CCHC-TYPE DOMAIN-CONTAINING PROTEIN"/>
    <property type="match status" value="1"/>
</dbReference>
<feature type="region of interest" description="Disordered" evidence="1">
    <location>
        <begin position="292"/>
        <end position="406"/>
    </location>
</feature>
<name>A0A8S3WKT0_PARAO</name>
<dbReference type="PANTHER" id="PTHR33198">
    <property type="entry name" value="ANK_REP_REGION DOMAIN-CONTAINING PROTEIN-RELATED"/>
    <property type="match status" value="1"/>
</dbReference>
<dbReference type="Proteomes" id="UP000691718">
    <property type="component" value="Unassembled WGS sequence"/>
</dbReference>
<sequence length="406" mass="45133">MDSAPYDKVQINKSPNMASLKIDMFLRINNVTKEEIKSDILLTHLTDETYRLVRNLAYPKTVESLTYNELVQILNSHFKPKQCSFVDKANFFGATRSPGESLGDWAARLRGLASYCEFGDALETNLRDRFVLGLGSGPERDKLFEQNPTTLTLTKAIEIGEQAACAREVKVMLNTSDFGLIKEEPVYRAKIHQFARGSGGDGSGNDSVGARTSRRETGSCSVCGDTVWARWYSARKETWELGKIKEKVGSKMYKIFIIKYEATCIRHIDQLLKFTGNDNSLKINNTDNVESRNFQSLPLSPSMPVNAPLSEPSVGNPRSSTIVEQPVNTDAIDHDNGEESGDYSAQDSVGDSTEIPEASDSPEASENGVKQPQSDSVRSNDVPPAQAPTPARQLRPRKRIDYKKYF</sequence>
<keyword evidence="3" id="KW-1185">Reference proteome</keyword>
<gene>
    <name evidence="2" type="ORF">PAPOLLO_LOCUS7421</name>
</gene>
<feature type="compositionally biased region" description="Polar residues" evidence="1">
    <location>
        <begin position="362"/>
        <end position="379"/>
    </location>
</feature>
<evidence type="ECO:0000256" key="1">
    <source>
        <dbReference type="SAM" id="MobiDB-lite"/>
    </source>
</evidence>
<organism evidence="2 3">
    <name type="scientific">Parnassius apollo</name>
    <name type="common">Apollo butterfly</name>
    <name type="synonym">Papilio apollo</name>
    <dbReference type="NCBI Taxonomy" id="110799"/>
    <lineage>
        <taxon>Eukaryota</taxon>
        <taxon>Metazoa</taxon>
        <taxon>Ecdysozoa</taxon>
        <taxon>Arthropoda</taxon>
        <taxon>Hexapoda</taxon>
        <taxon>Insecta</taxon>
        <taxon>Pterygota</taxon>
        <taxon>Neoptera</taxon>
        <taxon>Endopterygota</taxon>
        <taxon>Lepidoptera</taxon>
        <taxon>Glossata</taxon>
        <taxon>Ditrysia</taxon>
        <taxon>Papilionoidea</taxon>
        <taxon>Papilionidae</taxon>
        <taxon>Parnassiinae</taxon>
        <taxon>Parnassini</taxon>
        <taxon>Parnassius</taxon>
        <taxon>Parnassius</taxon>
    </lineage>
</organism>
<feature type="region of interest" description="Disordered" evidence="1">
    <location>
        <begin position="197"/>
        <end position="219"/>
    </location>
</feature>
<evidence type="ECO:0000313" key="2">
    <source>
        <dbReference type="EMBL" id="CAG4965549.1"/>
    </source>
</evidence>
<dbReference type="AlphaFoldDB" id="A0A8S3WKT0"/>
<protein>
    <submittedName>
        <fullName evidence="2">(apollo) hypothetical protein</fullName>
    </submittedName>
</protein>
<dbReference type="OrthoDB" id="6772952at2759"/>
<reference evidence="2" key="1">
    <citation type="submission" date="2021-04" db="EMBL/GenBank/DDBJ databases">
        <authorList>
            <person name="Tunstrom K."/>
        </authorList>
    </citation>
    <scope>NUCLEOTIDE SEQUENCE</scope>
</reference>